<dbReference type="PANTHER" id="PTHR45398:SF1">
    <property type="entry name" value="ENZYME, PUTATIVE (JCVI)-RELATED"/>
    <property type="match status" value="1"/>
</dbReference>
<sequence>MSSAESHGSYRLDLHHFDRVDAFADRHELMPSSIVRAAWLLVLASYTGADEICVAVHCPEQEEVRSGICRARLSQDDTVIDFINRVETDAVQAHEYLTDVFDVVVSSATIPRLTDLCNAAIIEGQACGTDVFPTMAECVMALCMCDARGSTNTTKGPTEFHIVFKTQSIQEVQLLSTAHTLIKTLDSIVQCSSSTKLSELVIVSKHDTDLFSSWNGASMPSVGECVHELVEKQVARTPNEEAVCAWDGSFTYRQVSELSDRLAAHLRDSGVGPGVLVPLCFDKSKWYPVANLAVLKAGGACTAIDPTHPSGRIRSILDSTRATVVTTEPKYEKLFSGAQLVVVAIPRAIHAFASVLDKGIPRRAKLHDTAFVVFTSGSTGVPKGIIQSHASYASSIAATTPVFTAPSRPRRRHLQFAAHTFDNCLSDMFVTLSTGGCVCIPSEQQRLDDLEGAIQAMRVNQAELTPTVAGLLRPDKVAATLDTLALTGENATPAVIEAWAGKVDRLLNIYGPAEATILTTVKDNLSRNTHPLDIGRPVGGHAWIVDPHDADRLVPLGSIGELLLEGPYVSDGYLGHSKKTSLTFIQPPKWAVSLRHVLYGSGRFYRTGDLARYNLDGSIRLIGRNDTQIKLRGQRVELAGIEHHISGSEHVRHAAVVFPSSGPWRKSLVAVVVLSQSSPAPGPSPSPSSSIKLPPSIRLVEADSQTSTVQRQVKRLREDLGSNLPIYMLPSMWLVVESIPLLSSGKLDRKLLKAFVESMSGVEAETARQSFLGNADVAGLKKTELGARPTSRAEQAILESCAHVLNIPLENIDINDSFIGLGGDSISAMALRARCSEARVSFSVQDAIRSTSLLDLAANAAETEAQEETSLSKFNEDTAPFILSPIQRLFFESCPNGNNDYSQSILLNSSVRIGPRHLDAAAKILVKRHSMLRAQFHWDDTERDWRQSILPFSASSYGFSTHRFDKISSLPRILAGIRGCLNITEGPVFHIALLEYPGSDRPLVFLTAHHLVIDLVSFRVLLKDLETIMRRISEEPRVLEQAEISLLLSDRMPPSFQAWSQIQQKTVSESNSFQPANNDGVQFEFPDFWGMTVEPNLFADVETARFDVPEVTTRLLLGNSNTALASRPTDILLGVLMHTFHQAFPERSTPTFLCESHGREGSPSSPTPDLDWSGTVGWFTAMFPVSLADADCNDIIQSIIRTKDIRQCNFPDHGSGWFAREALSNPAALLSRTEVIFNYFGQYQQLERRDALFAPFTLLGPQPTEEGGPTMARPALLELALSVSFGKLQVALSYSRKMRHQDCLCAWIANAERVMGRVAEQLASAPRRLTLADVPLFRGGYRGLRRLAYRTLAAIGVSEADVEDVLPLGPLQRGVLMSKLRQPGAEWYDIRWYFKVYSLSVLELQAAWRAVVRRHPALRIVLLDNFNFDGHDGLGQLVLRDAAVEPQIDSATAVDESAAERLLRQRSKLPFDIPGRPLNRLTVCSVNGMDTLQCCLSINHAVVDGTSLGILMRDLAAAAAGINDAVGPFVNTLALRVNIGPDTTGLDLFKSIQDHMHKSMDHQTFPLGSVQQLASGNSSTPLFNTVLSQEVLWESGKTDEDEECRPGVEFRGVYDPTEYDLVLHIWNTMTGLSIEFSYWDSKFDRDHVTSIGQTFITILAGLIAKPTIAVKNLQRCSDHDLSQIQAWQDARPAVEEASEACVHDMISEAARKRLEAPAVCAWDGDLSMAQLDERSGRLASGLLAGGLIPKVAESKGRYVALCLSKGFLHTVAMLGILKTGAAIVSLEPSHPRERLRGMLDDVDALLVLCSAEHHKLCRDIAGGRRVHVVSPEDNSRVPSPLDADTDPTSYFKASPSDPAYVIFTSGSTGRPKGVVTEHGALASNLLVQRETLRLGPDTRALQFASYAFDAHILESLAVLAAGGCVCVPSERERLDDLPGAARRLRVNWALLTPTVAGMFSPEDFPGLEVLLSGGEAMTPAVLRRWADRVHLVNSYGPSEASVVAVVNTRVTRETEPANIGFACGPKSWVADPADHAKLVPVGAVGELLLEGRALAREYLGNPEKTSEAFIFDPAWTENMRGHGSNPKDWSRRRFYATGDLVRYTSEGHLIYLGRKDTQVKIRGQRVEVDEIEHHLLQCSHVRQGAISYPRTGPFRDTLVAVIQLAAVDVLEDDLAFSSQRGLRVMKSTAAAYSRKAKEAIGQIQEQLNQHMPAYMVPKTTVVLESMPMSSAAKLDRKLITEFLQNCDPVTAQDISKLSAEAAGDAQGDGQPQQPLTPAADLMRSLWAKLLNLQVEAIKNSSSFLRSGGDSILALQLVALARQHGLLTSKAVEMLVATHGMLRARFSRGPDGSWSQRVLEADGGVHHHFAHHTVPHREAAARIAESSRRSMIIEHGPVFGVDYFDIGSTECVLFLVAHHLVVDLVSWRAIFRDLEEVLHANEDVRLAVPGSFRDWCLYQDRFAHDTLSAPGYVLLPFDVSKAPSISRFWPLEEGKPNIYRDVVSQDFCLDPSCSRTLLEDCQRLYGIDIPDILLAAVSHSLGQVLGEPVLIHLEGHGRELPPDSAMAISGTVGWFTTMFPFFLPAGADTEDLLAAIRSAKDIRKRIPQNGWQYFSAKNLADGWHERLRDVQPEIMLNYHGRFHDLERGDALFGPSPSLITTDDDPDARRPSLVNIEVSVTHDQLKVEILWNRHMTGQDVLHRWLSELSTALQTLARSFSRASDDEFSLLRFPLFLGGVDQLSQITKGLERDNVEDVLPLSPMQASLLRNHRKNMGFYRTVWIWKIVPTPESSVVDPLRLVEAWKKVVQLHQLLRTVFPASGREGCQVVLKKLEPVTVSFDVEGDFADAVTRLESLDAFEYASARPWHRVVACRSLSTGEVFCRLDISHVLTDGAAMDIILQDWATIYEGGKPAPPQSTFQEFLSYQRYGLRQASRAYWEQYLTDIRPPQNTPPTSRAVTAVQKTATTGRSHHTLPIGTLPTADALLRCATAHGTTPANLFRSAWALVLGALSSAPAAREVTFAYLVHGRSIDSAQLEAPFRIAAPLFNTLPCRVAFGETARGGDGKLSRFIHDMHADYVRGMEYHDFSIPEVVETAGGDQGLTLESSERRTTVDADLVGGVFTTLVNYRRGTLPMRRGDLCPEQEGGRGGIRTFEEVRCSDPMDYRFVLEVTQEAEDSGDMATAFRAALSCWEPDVPHAIGEQVADCVGLAMQYLVMNGDGGGHMVDGLSVDGCVGKIRASAARVSCF</sequence>
<accession>A0AA38SEB4</accession>
<keyword evidence="2" id="KW-0597">Phosphoprotein</keyword>
<dbReference type="InterPro" id="IPR010071">
    <property type="entry name" value="AA_adenyl_dom"/>
</dbReference>
<dbReference type="PROSITE" id="PS50075">
    <property type="entry name" value="CARRIER"/>
    <property type="match status" value="1"/>
</dbReference>
<dbReference type="Proteomes" id="UP001174691">
    <property type="component" value="Unassembled WGS sequence"/>
</dbReference>
<protein>
    <submittedName>
        <fullName evidence="6">Acetyl-CoA synthetase-like protein</fullName>
    </submittedName>
</protein>
<dbReference type="Pfam" id="PF00668">
    <property type="entry name" value="Condensation"/>
    <property type="match status" value="5"/>
</dbReference>
<dbReference type="InterPro" id="IPR045851">
    <property type="entry name" value="AMP-bd_C_sf"/>
</dbReference>
<keyword evidence="3" id="KW-0436">Ligase</keyword>
<dbReference type="PROSITE" id="PS00012">
    <property type="entry name" value="PHOSPHOPANTETHEINE"/>
    <property type="match status" value="1"/>
</dbReference>
<dbReference type="InterPro" id="IPR020845">
    <property type="entry name" value="AMP-binding_CS"/>
</dbReference>
<evidence type="ECO:0000259" key="5">
    <source>
        <dbReference type="PROSITE" id="PS50075"/>
    </source>
</evidence>
<reference evidence="6" key="1">
    <citation type="submission" date="2022-07" db="EMBL/GenBank/DDBJ databases">
        <title>Fungi with potential for degradation of polypropylene.</title>
        <authorList>
            <person name="Gostincar C."/>
        </authorList>
    </citation>
    <scope>NUCLEOTIDE SEQUENCE</scope>
    <source>
        <strain evidence="6">EXF-13287</strain>
    </source>
</reference>
<dbReference type="SUPFAM" id="SSF52777">
    <property type="entry name" value="CoA-dependent acyltransferases"/>
    <property type="match status" value="9"/>
</dbReference>
<feature type="domain" description="Carrier" evidence="5">
    <location>
        <begin position="788"/>
        <end position="864"/>
    </location>
</feature>
<dbReference type="Gene3D" id="1.10.1200.10">
    <property type="entry name" value="ACP-like"/>
    <property type="match status" value="1"/>
</dbReference>
<dbReference type="EMBL" id="JANBVN010000049">
    <property type="protein sequence ID" value="KAJ9156897.1"/>
    <property type="molecule type" value="Genomic_DNA"/>
</dbReference>
<evidence type="ECO:0000256" key="4">
    <source>
        <dbReference type="ARBA" id="ARBA00029454"/>
    </source>
</evidence>
<dbReference type="Pfam" id="PF00550">
    <property type="entry name" value="PP-binding"/>
    <property type="match status" value="2"/>
</dbReference>
<evidence type="ECO:0000313" key="6">
    <source>
        <dbReference type="EMBL" id="KAJ9156897.1"/>
    </source>
</evidence>
<comment type="similarity">
    <text evidence="4">Belongs to the NRP synthetase family.</text>
</comment>
<dbReference type="Gene3D" id="3.30.559.30">
    <property type="entry name" value="Nonribosomal peptide synthetase, condensation domain"/>
    <property type="match status" value="4"/>
</dbReference>
<proteinExistence type="inferred from homology"/>
<dbReference type="Gene3D" id="3.30.300.30">
    <property type="match status" value="2"/>
</dbReference>
<comment type="caution">
    <text evidence="6">The sequence shown here is derived from an EMBL/GenBank/DDBJ whole genome shotgun (WGS) entry which is preliminary data.</text>
</comment>
<name>A0AA38SEB4_9PEZI</name>
<dbReference type="CDD" id="cd05918">
    <property type="entry name" value="A_NRPS_SidN3_like"/>
    <property type="match status" value="2"/>
</dbReference>
<dbReference type="PANTHER" id="PTHR45398">
    <property type="match status" value="1"/>
</dbReference>
<dbReference type="InterPro" id="IPR036736">
    <property type="entry name" value="ACP-like_sf"/>
</dbReference>
<dbReference type="InterPro" id="IPR042099">
    <property type="entry name" value="ANL_N_sf"/>
</dbReference>
<dbReference type="Gene3D" id="3.40.50.12780">
    <property type="entry name" value="N-terminal domain of ligase-like"/>
    <property type="match status" value="2"/>
</dbReference>
<dbReference type="InterPro" id="IPR001242">
    <property type="entry name" value="Condensation_dom"/>
</dbReference>
<evidence type="ECO:0000256" key="2">
    <source>
        <dbReference type="ARBA" id="ARBA00022553"/>
    </source>
</evidence>
<dbReference type="Gene3D" id="3.30.559.10">
    <property type="entry name" value="Chloramphenicol acetyltransferase-like domain"/>
    <property type="match status" value="4"/>
</dbReference>
<evidence type="ECO:0000256" key="3">
    <source>
        <dbReference type="ARBA" id="ARBA00022598"/>
    </source>
</evidence>
<dbReference type="GO" id="GO:0016874">
    <property type="term" value="F:ligase activity"/>
    <property type="evidence" value="ECO:0007669"/>
    <property type="project" value="UniProtKB-KW"/>
</dbReference>
<gene>
    <name evidence="6" type="ORF">NKR19_g4066</name>
</gene>
<dbReference type="PROSITE" id="PS00455">
    <property type="entry name" value="AMP_BINDING"/>
    <property type="match status" value="2"/>
</dbReference>
<dbReference type="InterPro" id="IPR000873">
    <property type="entry name" value="AMP-dep_synth/lig_dom"/>
</dbReference>
<dbReference type="InterPro" id="IPR009081">
    <property type="entry name" value="PP-bd_ACP"/>
</dbReference>
<evidence type="ECO:0000313" key="7">
    <source>
        <dbReference type="Proteomes" id="UP001174691"/>
    </source>
</evidence>
<dbReference type="InterPro" id="IPR006162">
    <property type="entry name" value="Ppantetheine_attach_site"/>
</dbReference>
<dbReference type="Pfam" id="PF00501">
    <property type="entry name" value="AMP-binding"/>
    <property type="match status" value="2"/>
</dbReference>
<keyword evidence="7" id="KW-1185">Reference proteome</keyword>
<dbReference type="InterPro" id="IPR023213">
    <property type="entry name" value="CAT-like_dom_sf"/>
</dbReference>
<dbReference type="FunFam" id="3.40.50.12780:FF:000014">
    <property type="entry name" value="Nonribosomal peptide synthetase 1"/>
    <property type="match status" value="2"/>
</dbReference>
<organism evidence="6 7">
    <name type="scientific">Coniochaeta hoffmannii</name>
    <dbReference type="NCBI Taxonomy" id="91930"/>
    <lineage>
        <taxon>Eukaryota</taxon>
        <taxon>Fungi</taxon>
        <taxon>Dikarya</taxon>
        <taxon>Ascomycota</taxon>
        <taxon>Pezizomycotina</taxon>
        <taxon>Sordariomycetes</taxon>
        <taxon>Sordariomycetidae</taxon>
        <taxon>Coniochaetales</taxon>
        <taxon>Coniochaetaceae</taxon>
        <taxon>Coniochaeta</taxon>
    </lineage>
</organism>
<keyword evidence="1" id="KW-0596">Phosphopantetheine</keyword>
<dbReference type="NCBIfam" id="TIGR01733">
    <property type="entry name" value="AA-adenyl-dom"/>
    <property type="match status" value="2"/>
</dbReference>
<evidence type="ECO:0000256" key="1">
    <source>
        <dbReference type="ARBA" id="ARBA00022450"/>
    </source>
</evidence>
<dbReference type="FunFam" id="3.30.300.30:FF:000015">
    <property type="entry name" value="Nonribosomal peptide synthase SidD"/>
    <property type="match status" value="2"/>
</dbReference>
<dbReference type="SUPFAM" id="SSF47336">
    <property type="entry name" value="ACP-like"/>
    <property type="match status" value="2"/>
</dbReference>
<dbReference type="SUPFAM" id="SSF56801">
    <property type="entry name" value="Acetyl-CoA synthetase-like"/>
    <property type="match status" value="2"/>
</dbReference>